<accession>A0A382K783</accession>
<reference evidence="1" key="1">
    <citation type="submission" date="2018-05" db="EMBL/GenBank/DDBJ databases">
        <authorList>
            <person name="Lanie J.A."/>
            <person name="Ng W.-L."/>
            <person name="Kazmierczak K.M."/>
            <person name="Andrzejewski T.M."/>
            <person name="Davidsen T.M."/>
            <person name="Wayne K.J."/>
            <person name="Tettelin H."/>
            <person name="Glass J.I."/>
            <person name="Rusch D."/>
            <person name="Podicherti R."/>
            <person name="Tsui H.-C.T."/>
            <person name="Winkler M.E."/>
        </authorList>
    </citation>
    <scope>NUCLEOTIDE SEQUENCE</scope>
</reference>
<dbReference type="AlphaFoldDB" id="A0A382K783"/>
<protein>
    <submittedName>
        <fullName evidence="1">Uncharacterized protein</fullName>
    </submittedName>
</protein>
<name>A0A382K783_9ZZZZ</name>
<dbReference type="Gene3D" id="3.30.470.20">
    <property type="entry name" value="ATP-grasp fold, B domain"/>
    <property type="match status" value="2"/>
</dbReference>
<proteinExistence type="predicted"/>
<evidence type="ECO:0000313" key="1">
    <source>
        <dbReference type="EMBL" id="SVC20178.1"/>
    </source>
</evidence>
<sequence length="423" mass="50347">MIRITKNYKCISIYKKVSVNLVLKNEDNLEKSIVLDCVDLVGEDIYKRIIYPQIEKMVKTVIRINMSKFEEQDYNYFFQLLTFKIILDKDMKCWLHKVCSGVPNISSIMFDSFHDERYHKATFLDSVIKTCIDPVFPPLLNTNMKNLFVRIYKKNHIIENIVKNYIMPKINFSNGEDITLLRYKHQFNELMISYLKKSNLCPKHYVFSIYDKRLLDILEEFKEKYKILFLKPYSGQTKRKISGDITEIISWIGKNEKKCKQWAVNEYINNPMLFYINGKRPSGKIYDDKSGRKNIIRVCVLKIFNNTEVTTYMYNKKILLVSPKPYNIEDNESLVANYDQINDLCNSNKISEDFHFNLDNLENGRFDVKKNNKMNKNLNFQMLNTIKLVSKHFIKKLSKNIKQKQILVKPSFHIFTYDFLIDR</sequence>
<gene>
    <name evidence="1" type="ORF">METZ01_LOCUS273032</name>
</gene>
<organism evidence="1">
    <name type="scientific">marine metagenome</name>
    <dbReference type="NCBI Taxonomy" id="408172"/>
    <lineage>
        <taxon>unclassified sequences</taxon>
        <taxon>metagenomes</taxon>
        <taxon>ecological metagenomes</taxon>
    </lineage>
</organism>
<feature type="non-terminal residue" evidence="1">
    <location>
        <position position="423"/>
    </location>
</feature>
<dbReference type="EMBL" id="UINC01078778">
    <property type="protein sequence ID" value="SVC20178.1"/>
    <property type="molecule type" value="Genomic_DNA"/>
</dbReference>